<accession>A0A197ZWQ4</accession>
<name>A0A197ZWQ4_9BACL</name>
<evidence type="ECO:0000313" key="2">
    <source>
        <dbReference type="Proteomes" id="UP000078454"/>
    </source>
</evidence>
<proteinExistence type="predicted"/>
<protein>
    <recommendedName>
        <fullName evidence="3">Transposase IS4-like domain-containing protein</fullName>
    </recommendedName>
</protein>
<gene>
    <name evidence="1" type="ORF">A8708_10640</name>
</gene>
<reference evidence="1 2" key="1">
    <citation type="submission" date="2016-05" db="EMBL/GenBank/DDBJ databases">
        <title>Paenibacillus sp. 1ZS3-15 nov., isolated from the rhizosphere soil.</title>
        <authorList>
            <person name="Zhang X.X."/>
            <person name="Zhang J."/>
        </authorList>
    </citation>
    <scope>NUCLEOTIDE SEQUENCE [LARGE SCALE GENOMIC DNA]</scope>
    <source>
        <strain evidence="1 2">1ZS3-15</strain>
    </source>
</reference>
<sequence length="179" mass="20626">MAVTLPIPPYGGYALVDSWFTCARVIDSYAAAGYHLIGGLKTNRIIYPQGIRISIQDFAAHMYKEDIRLVTVNETSYWTYRYEGALNDIENAVVLLCWPEQAFDELFYAPMPLWIRKRFRLWALLAWTHLYCTTGLGQLCPFGDGLRAVRKQVQLDRLQFVYDCGQKGIRSILFMRGLN</sequence>
<evidence type="ECO:0008006" key="3">
    <source>
        <dbReference type="Google" id="ProtNLM"/>
    </source>
</evidence>
<dbReference type="STRING" id="1850517.A8708_10640"/>
<dbReference type="AlphaFoldDB" id="A0A197ZWQ4"/>
<keyword evidence="2" id="KW-1185">Reference proteome</keyword>
<organism evidence="1 2">
    <name type="scientific">Paenibacillus oryzisoli</name>
    <dbReference type="NCBI Taxonomy" id="1850517"/>
    <lineage>
        <taxon>Bacteria</taxon>
        <taxon>Bacillati</taxon>
        <taxon>Bacillota</taxon>
        <taxon>Bacilli</taxon>
        <taxon>Bacillales</taxon>
        <taxon>Paenibacillaceae</taxon>
        <taxon>Paenibacillus</taxon>
    </lineage>
</organism>
<evidence type="ECO:0000313" key="1">
    <source>
        <dbReference type="EMBL" id="OAS13252.1"/>
    </source>
</evidence>
<dbReference type="Proteomes" id="UP000078454">
    <property type="component" value="Unassembled WGS sequence"/>
</dbReference>
<comment type="caution">
    <text evidence="1">The sequence shown here is derived from an EMBL/GenBank/DDBJ whole genome shotgun (WGS) entry which is preliminary data.</text>
</comment>
<dbReference type="EMBL" id="LYPB01000095">
    <property type="protein sequence ID" value="OAS13252.1"/>
    <property type="molecule type" value="Genomic_DNA"/>
</dbReference>